<dbReference type="InterPro" id="IPR027417">
    <property type="entry name" value="P-loop_NTPase"/>
</dbReference>
<dbReference type="PANTHER" id="PTHR23359">
    <property type="entry name" value="NUCLEOTIDE KINASE"/>
    <property type="match status" value="1"/>
</dbReference>
<dbReference type="GO" id="GO:0006139">
    <property type="term" value="P:nucleobase-containing compound metabolic process"/>
    <property type="evidence" value="ECO:0007669"/>
    <property type="project" value="InterPro"/>
</dbReference>
<gene>
    <name evidence="4" type="ORF">LCGC14_1935930</name>
</gene>
<feature type="non-terminal residue" evidence="4">
    <location>
        <position position="77"/>
    </location>
</feature>
<keyword evidence="3" id="KW-0418">Kinase</keyword>
<organism evidence="4">
    <name type="scientific">marine sediment metagenome</name>
    <dbReference type="NCBI Taxonomy" id="412755"/>
    <lineage>
        <taxon>unclassified sequences</taxon>
        <taxon>metagenomes</taxon>
        <taxon>ecological metagenomes</taxon>
    </lineage>
</organism>
<dbReference type="GO" id="GO:0019205">
    <property type="term" value="F:nucleobase-containing compound kinase activity"/>
    <property type="evidence" value="ECO:0007669"/>
    <property type="project" value="InterPro"/>
</dbReference>
<evidence type="ECO:0000256" key="1">
    <source>
        <dbReference type="ARBA" id="ARBA00022679"/>
    </source>
</evidence>
<keyword evidence="2" id="KW-0547">Nucleotide-binding</keyword>
<dbReference type="InterPro" id="IPR000850">
    <property type="entry name" value="Adenylat/UMP-CMP_kin"/>
</dbReference>
<evidence type="ECO:0000313" key="4">
    <source>
        <dbReference type="EMBL" id="KKL87314.1"/>
    </source>
</evidence>
<proteinExistence type="predicted"/>
<name>A0A0F9FLS2_9ZZZZ</name>
<dbReference type="EMBL" id="LAZR01020866">
    <property type="protein sequence ID" value="KKL87314.1"/>
    <property type="molecule type" value="Genomic_DNA"/>
</dbReference>
<protein>
    <recommendedName>
        <fullName evidence="5">Adenylate kinase</fullName>
    </recommendedName>
</protein>
<dbReference type="GO" id="GO:0005524">
    <property type="term" value="F:ATP binding"/>
    <property type="evidence" value="ECO:0007669"/>
    <property type="project" value="InterPro"/>
</dbReference>
<comment type="caution">
    <text evidence="4">The sequence shown here is derived from an EMBL/GenBank/DDBJ whole genome shotgun (WGS) entry which is preliminary data.</text>
</comment>
<keyword evidence="1" id="KW-0808">Transferase</keyword>
<evidence type="ECO:0008006" key="5">
    <source>
        <dbReference type="Google" id="ProtNLM"/>
    </source>
</evidence>
<dbReference type="AlphaFoldDB" id="A0A0F9FLS2"/>
<dbReference type="CDD" id="cd01428">
    <property type="entry name" value="ADK"/>
    <property type="match status" value="1"/>
</dbReference>
<accession>A0A0F9FLS2</accession>
<dbReference type="Pfam" id="PF00406">
    <property type="entry name" value="ADK"/>
    <property type="match status" value="1"/>
</dbReference>
<evidence type="ECO:0000256" key="3">
    <source>
        <dbReference type="ARBA" id="ARBA00022777"/>
    </source>
</evidence>
<reference evidence="4" key="1">
    <citation type="journal article" date="2015" name="Nature">
        <title>Complex archaea that bridge the gap between prokaryotes and eukaryotes.</title>
        <authorList>
            <person name="Spang A."/>
            <person name="Saw J.H."/>
            <person name="Jorgensen S.L."/>
            <person name="Zaremba-Niedzwiedzka K."/>
            <person name="Martijn J."/>
            <person name="Lind A.E."/>
            <person name="van Eijk R."/>
            <person name="Schleper C."/>
            <person name="Guy L."/>
            <person name="Ettema T.J."/>
        </authorList>
    </citation>
    <scope>NUCLEOTIDE SEQUENCE</scope>
</reference>
<dbReference type="Gene3D" id="3.40.50.300">
    <property type="entry name" value="P-loop containing nucleotide triphosphate hydrolases"/>
    <property type="match status" value="1"/>
</dbReference>
<sequence length="77" mass="8143">MNIVMMGVQGSGKGTQSKMLAAELGVPHISTGDLFRANISQGTELGKKAQQYTDNGKLVPDAVVIDMVADRLKQPDA</sequence>
<dbReference type="SUPFAM" id="SSF52540">
    <property type="entry name" value="P-loop containing nucleoside triphosphate hydrolases"/>
    <property type="match status" value="1"/>
</dbReference>
<evidence type="ECO:0000256" key="2">
    <source>
        <dbReference type="ARBA" id="ARBA00022741"/>
    </source>
</evidence>
<dbReference type="PRINTS" id="PR00094">
    <property type="entry name" value="ADENYLTKNASE"/>
</dbReference>